<keyword evidence="3" id="KW-1185">Reference proteome</keyword>
<evidence type="ECO:0000313" key="3">
    <source>
        <dbReference type="Proteomes" id="UP000019375"/>
    </source>
</evidence>
<proteinExistence type="predicted"/>
<reference evidence="3" key="1">
    <citation type="journal article" date="2013" name="Genome Announc.">
        <title>Genome sequence of the food spoilage yeast Zygosaccharomyces bailii CLIB 213(T).</title>
        <authorList>
            <person name="Galeote V."/>
            <person name="Bigey F."/>
            <person name="Devillers H."/>
            <person name="Neuveglise C."/>
            <person name="Dequin S."/>
        </authorList>
    </citation>
    <scope>NUCLEOTIDE SEQUENCE [LARGE SCALE GENOMIC DNA]</scope>
    <source>
        <strain evidence="3">CLIB 213 / ATCC 58445 / CBS 680 / CCRC 21525 / NBRC 1098 / NCYC 1416 / NRRL Y-2227</strain>
    </source>
</reference>
<sequence>MSNPFQNIGRNAACLLAVAIASVVVVKSTVRNKKEARYSTSATANSSAENSGGYYDNIAQVRPGFPLPQNQNSELQERKSVYEGPGMSRASRKKGDKLGFFDRWWG</sequence>
<organism evidence="2 3">
    <name type="scientific">Zygosaccharomyces bailii (strain CLIB 213 / ATCC 58445 / CBS 680 / BCRC 21525 / NBRC 1098 / NCYC 1416 / NRRL Y-2227)</name>
    <dbReference type="NCBI Taxonomy" id="1333698"/>
    <lineage>
        <taxon>Eukaryota</taxon>
        <taxon>Fungi</taxon>
        <taxon>Dikarya</taxon>
        <taxon>Ascomycota</taxon>
        <taxon>Saccharomycotina</taxon>
        <taxon>Saccharomycetes</taxon>
        <taxon>Saccharomycetales</taxon>
        <taxon>Saccharomycetaceae</taxon>
        <taxon>Zygosaccharomyces</taxon>
    </lineage>
</organism>
<evidence type="ECO:0000256" key="1">
    <source>
        <dbReference type="SAM" id="MobiDB-lite"/>
    </source>
</evidence>
<dbReference type="OrthoDB" id="3999982at2759"/>
<feature type="compositionally biased region" description="Low complexity" evidence="1">
    <location>
        <begin position="39"/>
        <end position="51"/>
    </location>
</feature>
<name>A0A8J2T7V5_ZYGB2</name>
<dbReference type="Proteomes" id="UP000019375">
    <property type="component" value="Unassembled WGS sequence"/>
</dbReference>
<protein>
    <submittedName>
        <fullName evidence="2">ZYBA0S05-05446g1_1</fullName>
    </submittedName>
</protein>
<evidence type="ECO:0000313" key="2">
    <source>
        <dbReference type="EMBL" id="CDF89949.1"/>
    </source>
</evidence>
<feature type="region of interest" description="Disordered" evidence="1">
    <location>
        <begin position="35"/>
        <end position="94"/>
    </location>
</feature>
<dbReference type="EMBL" id="HG316458">
    <property type="protein sequence ID" value="CDF89949.1"/>
    <property type="molecule type" value="Genomic_DNA"/>
</dbReference>
<accession>A0A8J2T7V5</accession>
<dbReference type="AlphaFoldDB" id="A0A8J2T7V5"/>
<gene>
    <name evidence="2" type="ORF">BN860_05446g</name>
</gene>